<feature type="compositionally biased region" description="Basic and acidic residues" evidence="7">
    <location>
        <begin position="650"/>
        <end position="661"/>
    </location>
</feature>
<feature type="domain" description="ABC transmembrane type-1" evidence="10">
    <location>
        <begin position="57"/>
        <end position="348"/>
    </location>
</feature>
<feature type="transmembrane region" description="Helical" evidence="8">
    <location>
        <begin position="176"/>
        <end position="198"/>
    </location>
</feature>
<evidence type="ECO:0000256" key="3">
    <source>
        <dbReference type="ARBA" id="ARBA00022741"/>
    </source>
</evidence>
<feature type="transmembrane region" description="Helical" evidence="8">
    <location>
        <begin position="293"/>
        <end position="313"/>
    </location>
</feature>
<evidence type="ECO:0000256" key="6">
    <source>
        <dbReference type="ARBA" id="ARBA00023136"/>
    </source>
</evidence>
<dbReference type="SMART" id="SM00382">
    <property type="entry name" value="AAA"/>
    <property type="match status" value="1"/>
</dbReference>
<dbReference type="PROSITE" id="PS50893">
    <property type="entry name" value="ABC_TRANSPORTER_2"/>
    <property type="match status" value="1"/>
</dbReference>
<evidence type="ECO:0000256" key="7">
    <source>
        <dbReference type="SAM" id="MobiDB-lite"/>
    </source>
</evidence>
<feature type="region of interest" description="Disordered" evidence="7">
    <location>
        <begin position="1"/>
        <end position="38"/>
    </location>
</feature>
<dbReference type="InterPro" id="IPR003593">
    <property type="entry name" value="AAA+_ATPase"/>
</dbReference>
<dbReference type="InterPro" id="IPR036640">
    <property type="entry name" value="ABC1_TM_sf"/>
</dbReference>
<keyword evidence="12" id="KW-1185">Reference proteome</keyword>
<evidence type="ECO:0000259" key="9">
    <source>
        <dbReference type="PROSITE" id="PS50893"/>
    </source>
</evidence>
<dbReference type="PROSITE" id="PS50929">
    <property type="entry name" value="ABC_TM1F"/>
    <property type="match status" value="1"/>
</dbReference>
<keyword evidence="2 8" id="KW-0812">Transmembrane</keyword>
<keyword evidence="4" id="KW-0067">ATP-binding</keyword>
<dbReference type="SUPFAM" id="SSF52540">
    <property type="entry name" value="P-loop containing nucleoside triphosphate hydrolases"/>
    <property type="match status" value="1"/>
</dbReference>
<reference evidence="11 12" key="1">
    <citation type="submission" date="2021-08" db="EMBL/GenBank/DDBJ databases">
        <title>Whole genome sequence of novel Actinomyces species strain MAS-1.</title>
        <authorList>
            <person name="Saito M."/>
            <person name="Kuwahara N."/>
            <person name="Takizawa T."/>
            <person name="Gotouda H."/>
            <person name="Ochiai T."/>
        </authorList>
    </citation>
    <scope>NUCLEOTIDE SEQUENCE [LARGE SCALE GENOMIC DNA]</scope>
    <source>
        <strain evidence="11 12">MAS-1</strain>
    </source>
</reference>
<evidence type="ECO:0000256" key="2">
    <source>
        <dbReference type="ARBA" id="ARBA00022692"/>
    </source>
</evidence>
<dbReference type="Gene3D" id="3.40.50.300">
    <property type="entry name" value="P-loop containing nucleotide triphosphate hydrolases"/>
    <property type="match status" value="1"/>
</dbReference>
<dbReference type="Gene3D" id="1.20.1560.10">
    <property type="entry name" value="ABC transporter type 1, transmembrane domain"/>
    <property type="match status" value="1"/>
</dbReference>
<keyword evidence="6 8" id="KW-0472">Membrane</keyword>
<dbReference type="PANTHER" id="PTHR43394:SF1">
    <property type="entry name" value="ATP-BINDING CASSETTE SUB-FAMILY B MEMBER 10, MITOCHONDRIAL"/>
    <property type="match status" value="1"/>
</dbReference>
<proteinExistence type="predicted"/>
<dbReference type="Pfam" id="PF00005">
    <property type="entry name" value="ABC_tran"/>
    <property type="match status" value="1"/>
</dbReference>
<evidence type="ECO:0000259" key="10">
    <source>
        <dbReference type="PROSITE" id="PS50929"/>
    </source>
</evidence>
<organism evidence="11 12">
    <name type="scientific">Actinomyces capricornis</name>
    <dbReference type="NCBI Taxonomy" id="2755559"/>
    <lineage>
        <taxon>Bacteria</taxon>
        <taxon>Bacillati</taxon>
        <taxon>Actinomycetota</taxon>
        <taxon>Actinomycetes</taxon>
        <taxon>Actinomycetales</taxon>
        <taxon>Actinomycetaceae</taxon>
        <taxon>Actinomyces</taxon>
    </lineage>
</organism>
<evidence type="ECO:0000313" key="12">
    <source>
        <dbReference type="Proteomes" id="UP000824496"/>
    </source>
</evidence>
<evidence type="ECO:0000256" key="4">
    <source>
        <dbReference type="ARBA" id="ARBA00022840"/>
    </source>
</evidence>
<evidence type="ECO:0000256" key="8">
    <source>
        <dbReference type="SAM" id="Phobius"/>
    </source>
</evidence>
<dbReference type="Proteomes" id="UP000824496">
    <property type="component" value="Chromosome"/>
</dbReference>
<feature type="domain" description="ABC transporter" evidence="9">
    <location>
        <begin position="382"/>
        <end position="615"/>
    </location>
</feature>
<dbReference type="EMBL" id="AP025017">
    <property type="protein sequence ID" value="BDA65252.1"/>
    <property type="molecule type" value="Genomic_DNA"/>
</dbReference>
<name>A0ABM7UDM1_9ACTO</name>
<comment type="subcellular location">
    <subcellularLocation>
        <location evidence="1">Cell membrane</location>
        <topology evidence="1">Multi-pass membrane protein</topology>
    </subcellularLocation>
</comment>
<dbReference type="InterPro" id="IPR039421">
    <property type="entry name" value="Type_1_exporter"/>
</dbReference>
<dbReference type="Pfam" id="PF00664">
    <property type="entry name" value="ABC_membrane"/>
    <property type="match status" value="1"/>
</dbReference>
<feature type="compositionally biased region" description="Basic and acidic residues" evidence="7">
    <location>
        <begin position="1"/>
        <end position="20"/>
    </location>
</feature>
<feature type="region of interest" description="Disordered" evidence="7">
    <location>
        <begin position="614"/>
        <end position="692"/>
    </location>
</feature>
<gene>
    <name evidence="11" type="ORF">MANAM107_20860</name>
</gene>
<dbReference type="SUPFAM" id="SSF90123">
    <property type="entry name" value="ABC transporter transmembrane region"/>
    <property type="match status" value="1"/>
</dbReference>
<evidence type="ECO:0000256" key="5">
    <source>
        <dbReference type="ARBA" id="ARBA00022989"/>
    </source>
</evidence>
<feature type="compositionally biased region" description="Acidic residues" evidence="7">
    <location>
        <begin position="670"/>
        <end position="685"/>
    </location>
</feature>
<dbReference type="InterPro" id="IPR003439">
    <property type="entry name" value="ABC_transporter-like_ATP-bd"/>
</dbReference>
<feature type="compositionally biased region" description="Basic and acidic residues" evidence="7">
    <location>
        <begin position="623"/>
        <end position="639"/>
    </location>
</feature>
<dbReference type="InterPro" id="IPR017871">
    <property type="entry name" value="ABC_transporter-like_CS"/>
</dbReference>
<dbReference type="InterPro" id="IPR011527">
    <property type="entry name" value="ABC1_TM_dom"/>
</dbReference>
<protein>
    <submittedName>
        <fullName evidence="11">Protein-tyrosine-phosphatase</fullName>
    </submittedName>
</protein>
<dbReference type="CDD" id="cd18564">
    <property type="entry name" value="ABC_6TM_exporter_like"/>
    <property type="match status" value="1"/>
</dbReference>
<evidence type="ECO:0000256" key="1">
    <source>
        <dbReference type="ARBA" id="ARBA00004651"/>
    </source>
</evidence>
<keyword evidence="3" id="KW-0547">Nucleotide-binding</keyword>
<dbReference type="PROSITE" id="PS00211">
    <property type="entry name" value="ABC_TRANSPORTER_1"/>
    <property type="match status" value="1"/>
</dbReference>
<sequence length="692" mass="73600">MSTAERKGAEERSGDSHAGRGAEGGTGRGAERPGPSATRQTLRLLRPDAAPQWRLMVGGTVALLAEVAFRVLEPWPMKIVVDSVVASLGTSTGTAPAGLRMLLGLGAVLVGIVAARALCNYLATVAFALVGSRTAASLRARAFEHVQGLSQQFHARNRSADTVQRLISDVNRMQEVAVTAGLPLAANVLTLVVMLVVMVVLDPLLAMIVVLAVGAFVLTSSGSSKRITAASLRSRRSEGNLANTAQEALGAIKVVQAYGLEPLLQERFSGVNTVSLREGVRSRRIAARLERSTDVIVGVATAVVMVGGGLRVLEGAMTPGDLVLFTTYLRTTMKPLRDMAKYTGRIARATASGERVADLMAVEPDIVSPDRGRELRSVRGLLRFEEVRAAYEGVEVLHGVSLSVMPGEHVALVGPSGSGKSTLASLVVRAMDPTSGTVSLDGHPLTELSLGPLRSQVSVLHQEAVLLTGTIRENIRLGRPGASDEEVEQAARAAHAHDFISAMPQGYDTEVGERGGTLSGGQRQRVAIARAFLRDSRLVVLDEATTGLDPKSVGLVLDAIEDLVSGRTTLTVTHEPQAALRADRIVWLQDGRILMDGSPQRLLRTSAILRAWAGSEQGEEQDAYGHRQGGDEEPGRDVPQEQGRPQRLSDGQDQHDPEQSRGPEQQDPQASDDCEPEPADQEPEPQESGARI</sequence>
<accession>A0ABM7UDM1</accession>
<evidence type="ECO:0000313" key="11">
    <source>
        <dbReference type="EMBL" id="BDA65252.1"/>
    </source>
</evidence>
<feature type="transmembrane region" description="Helical" evidence="8">
    <location>
        <begin position="204"/>
        <end position="223"/>
    </location>
</feature>
<dbReference type="PANTHER" id="PTHR43394">
    <property type="entry name" value="ATP-DEPENDENT PERMEASE MDL1, MITOCHONDRIAL"/>
    <property type="match status" value="1"/>
</dbReference>
<dbReference type="InterPro" id="IPR027417">
    <property type="entry name" value="P-loop_NTPase"/>
</dbReference>
<feature type="transmembrane region" description="Helical" evidence="8">
    <location>
        <begin position="105"/>
        <end position="131"/>
    </location>
</feature>
<keyword evidence="5 8" id="KW-1133">Transmembrane helix</keyword>